<keyword evidence="2" id="KW-0413">Isomerase</keyword>
<dbReference type="PANTHER" id="PTHR21198:SF7">
    <property type="entry name" value="ASPARTATE-GLUTAMATE RACEMASE FAMILY"/>
    <property type="match status" value="1"/>
</dbReference>
<evidence type="ECO:0000256" key="1">
    <source>
        <dbReference type="ARBA" id="ARBA00007847"/>
    </source>
</evidence>
<dbReference type="RefSeq" id="WP_337960569.1">
    <property type="nucleotide sequence ID" value="NZ_CP097263.1"/>
</dbReference>
<organism evidence="4 5">
    <name type="scientific">Kutzneria chonburiensis</name>
    <dbReference type="NCBI Taxonomy" id="1483604"/>
    <lineage>
        <taxon>Bacteria</taxon>
        <taxon>Bacillati</taxon>
        <taxon>Actinomycetota</taxon>
        <taxon>Actinomycetes</taxon>
        <taxon>Pseudonocardiales</taxon>
        <taxon>Pseudonocardiaceae</taxon>
        <taxon>Kutzneria</taxon>
    </lineage>
</organism>
<dbReference type="InterPro" id="IPR001920">
    <property type="entry name" value="Asp/Glu_race"/>
</dbReference>
<dbReference type="Pfam" id="PF01177">
    <property type="entry name" value="Asp_Glu_race"/>
    <property type="match status" value="1"/>
</dbReference>
<evidence type="ECO:0000256" key="3">
    <source>
        <dbReference type="SAM" id="MobiDB-lite"/>
    </source>
</evidence>
<dbReference type="Proteomes" id="UP001589810">
    <property type="component" value="Unassembled WGS sequence"/>
</dbReference>
<evidence type="ECO:0000256" key="2">
    <source>
        <dbReference type="ARBA" id="ARBA00023235"/>
    </source>
</evidence>
<dbReference type="EMBL" id="JBHLUD010000004">
    <property type="protein sequence ID" value="MFC0542438.1"/>
    <property type="molecule type" value="Genomic_DNA"/>
</dbReference>
<dbReference type="InterPro" id="IPR004380">
    <property type="entry name" value="Asp_race"/>
</dbReference>
<keyword evidence="5" id="KW-1185">Reference proteome</keyword>
<name>A0ABV6MQ45_9PSEU</name>
<reference evidence="4 5" key="1">
    <citation type="submission" date="2024-09" db="EMBL/GenBank/DDBJ databases">
        <authorList>
            <person name="Sun Q."/>
            <person name="Mori K."/>
        </authorList>
    </citation>
    <scope>NUCLEOTIDE SEQUENCE [LARGE SCALE GENOMIC DNA]</scope>
    <source>
        <strain evidence="4 5">TBRC 1432</strain>
    </source>
</reference>
<dbReference type="PANTHER" id="PTHR21198">
    <property type="entry name" value="GLUTAMATE RACEMASE"/>
    <property type="match status" value="1"/>
</dbReference>
<evidence type="ECO:0000313" key="5">
    <source>
        <dbReference type="Proteomes" id="UP001589810"/>
    </source>
</evidence>
<dbReference type="NCBIfam" id="TIGR00035">
    <property type="entry name" value="asp_race"/>
    <property type="match status" value="1"/>
</dbReference>
<dbReference type="InterPro" id="IPR015942">
    <property type="entry name" value="Asp/Glu/hydantoin_racemase"/>
</dbReference>
<dbReference type="Gene3D" id="3.40.50.1860">
    <property type="match status" value="2"/>
</dbReference>
<comment type="caution">
    <text evidence="4">The sequence shown here is derived from an EMBL/GenBank/DDBJ whole genome shotgun (WGS) entry which is preliminary data.</text>
</comment>
<gene>
    <name evidence="4" type="ORF">ACFFH7_13150</name>
</gene>
<protein>
    <submittedName>
        <fullName evidence="4">Aspartate/glutamate racemase family protein</fullName>
    </submittedName>
</protein>
<feature type="region of interest" description="Disordered" evidence="3">
    <location>
        <begin position="235"/>
        <end position="274"/>
    </location>
</feature>
<accession>A0ABV6MQ45</accession>
<sequence length="274" mass="28260">MDLIGIIGGLSWESTAEYLRRLNQGVRTRLGGLHSARLRVATVDFAPIEAMMAAGEWTSIATVLAGEARALEAAGASFVLLATNTMHKVYDDIATAVSIPVLHLCDVTASAALAAGVTRVGLLGTKYTMEQDFYRDRLSRNGVSAIIPARADRDTVQRIIFDELCVGTVDPSSRDRLLDICRSLLAAGAAGIVLGCTELELSIGPADLAGPIFATTALHCAAALDLALAAPVTPDPAVAKGQRGGEPEVSCRGGLLATDPGSLGRADPGGAPSG</sequence>
<dbReference type="SUPFAM" id="SSF53681">
    <property type="entry name" value="Aspartate/glutamate racemase"/>
    <property type="match status" value="2"/>
</dbReference>
<evidence type="ECO:0000313" key="4">
    <source>
        <dbReference type="EMBL" id="MFC0542438.1"/>
    </source>
</evidence>
<proteinExistence type="inferred from homology"/>
<comment type="similarity">
    <text evidence="1">Belongs to the aspartate/glutamate racemases family.</text>
</comment>